<keyword evidence="2" id="KW-1185">Reference proteome</keyword>
<accession>A0A1D1UC31</accession>
<name>A0A1D1UC31_RAMVA</name>
<protein>
    <submittedName>
        <fullName evidence="1">Uncharacterized protein</fullName>
    </submittedName>
</protein>
<dbReference type="AlphaFoldDB" id="A0A1D1UC31"/>
<evidence type="ECO:0000313" key="2">
    <source>
        <dbReference type="Proteomes" id="UP000186922"/>
    </source>
</evidence>
<gene>
    <name evidence="1" type="primary">RvY_00238-1</name>
    <name evidence="1" type="synonym">RvY_00238.1</name>
    <name evidence="1" type="ORF">RvY_00238</name>
</gene>
<feature type="non-terminal residue" evidence="1">
    <location>
        <position position="1"/>
    </location>
</feature>
<organism evidence="1 2">
    <name type="scientific">Ramazzottius varieornatus</name>
    <name type="common">Water bear</name>
    <name type="synonym">Tardigrade</name>
    <dbReference type="NCBI Taxonomy" id="947166"/>
    <lineage>
        <taxon>Eukaryota</taxon>
        <taxon>Metazoa</taxon>
        <taxon>Ecdysozoa</taxon>
        <taxon>Tardigrada</taxon>
        <taxon>Eutardigrada</taxon>
        <taxon>Parachela</taxon>
        <taxon>Hypsibioidea</taxon>
        <taxon>Ramazzottiidae</taxon>
        <taxon>Ramazzottius</taxon>
    </lineage>
</organism>
<dbReference type="EMBL" id="BDGG01000001">
    <property type="protein sequence ID" value="GAU87374.1"/>
    <property type="molecule type" value="Genomic_DNA"/>
</dbReference>
<reference evidence="1 2" key="1">
    <citation type="journal article" date="2016" name="Nat. Commun.">
        <title>Extremotolerant tardigrade genome and improved radiotolerance of human cultured cells by tardigrade-unique protein.</title>
        <authorList>
            <person name="Hashimoto T."/>
            <person name="Horikawa D.D."/>
            <person name="Saito Y."/>
            <person name="Kuwahara H."/>
            <person name="Kozuka-Hata H."/>
            <person name="Shin-I T."/>
            <person name="Minakuchi Y."/>
            <person name="Ohishi K."/>
            <person name="Motoyama A."/>
            <person name="Aizu T."/>
            <person name="Enomoto A."/>
            <person name="Kondo K."/>
            <person name="Tanaka S."/>
            <person name="Hara Y."/>
            <person name="Koshikawa S."/>
            <person name="Sagara H."/>
            <person name="Miura T."/>
            <person name="Yokobori S."/>
            <person name="Miyagawa K."/>
            <person name="Suzuki Y."/>
            <person name="Kubo T."/>
            <person name="Oyama M."/>
            <person name="Kohara Y."/>
            <person name="Fujiyama A."/>
            <person name="Arakawa K."/>
            <person name="Katayama T."/>
            <person name="Toyoda A."/>
            <person name="Kunieda T."/>
        </authorList>
    </citation>
    <scope>NUCLEOTIDE SEQUENCE [LARGE SCALE GENOMIC DNA]</scope>
    <source>
        <strain evidence="1 2">YOKOZUNA-1</strain>
    </source>
</reference>
<proteinExistence type="predicted"/>
<dbReference type="Proteomes" id="UP000186922">
    <property type="component" value="Unassembled WGS sequence"/>
</dbReference>
<sequence length="81" mass="9087">LILINQVTIRVHVQTLQGGQLHHAILHGQVCYFYPVVPFAIFSEMKNVELISEQGLKPAALPFPGFSQDKEDRVTDLRSVS</sequence>
<comment type="caution">
    <text evidence="1">The sequence shown here is derived from an EMBL/GenBank/DDBJ whole genome shotgun (WGS) entry which is preliminary data.</text>
</comment>
<evidence type="ECO:0000313" key="1">
    <source>
        <dbReference type="EMBL" id="GAU87374.1"/>
    </source>
</evidence>